<evidence type="ECO:0000256" key="6">
    <source>
        <dbReference type="ARBA" id="ARBA00023139"/>
    </source>
</evidence>
<dbReference type="PANTHER" id="PTHR35789">
    <property type="entry name" value="SPORE GERMINATION PROTEIN B3"/>
    <property type="match status" value="1"/>
</dbReference>
<feature type="domain" description="Spore germination protein N-terminal" evidence="9">
    <location>
        <begin position="31"/>
        <end position="191"/>
    </location>
</feature>
<evidence type="ECO:0000313" key="11">
    <source>
        <dbReference type="Proteomes" id="UP000249377"/>
    </source>
</evidence>
<feature type="domain" description="Spore germination GerAC-like C-terminal" evidence="8">
    <location>
        <begin position="202"/>
        <end position="367"/>
    </location>
</feature>
<evidence type="ECO:0008006" key="12">
    <source>
        <dbReference type="Google" id="ProtNLM"/>
    </source>
</evidence>
<accession>A0A328UEV4</accession>
<dbReference type="GO" id="GO:0009847">
    <property type="term" value="P:spore germination"/>
    <property type="evidence" value="ECO:0007669"/>
    <property type="project" value="InterPro"/>
</dbReference>
<dbReference type="InterPro" id="IPR008844">
    <property type="entry name" value="Spore_GerAC-like"/>
</dbReference>
<dbReference type="InterPro" id="IPR046953">
    <property type="entry name" value="Spore_GerAC-like_C"/>
</dbReference>
<dbReference type="PANTHER" id="PTHR35789:SF1">
    <property type="entry name" value="SPORE GERMINATION PROTEIN B3"/>
    <property type="match status" value="1"/>
</dbReference>
<keyword evidence="6" id="KW-0564">Palmitate</keyword>
<evidence type="ECO:0000256" key="7">
    <source>
        <dbReference type="ARBA" id="ARBA00023288"/>
    </source>
</evidence>
<evidence type="ECO:0000259" key="8">
    <source>
        <dbReference type="Pfam" id="PF05504"/>
    </source>
</evidence>
<dbReference type="EMBL" id="QLYR01000003">
    <property type="protein sequence ID" value="RAQ29282.1"/>
    <property type="molecule type" value="Genomic_DNA"/>
</dbReference>
<evidence type="ECO:0000256" key="2">
    <source>
        <dbReference type="ARBA" id="ARBA00007886"/>
    </source>
</evidence>
<dbReference type="Proteomes" id="UP000249377">
    <property type="component" value="Unassembled WGS sequence"/>
</dbReference>
<evidence type="ECO:0000256" key="4">
    <source>
        <dbReference type="ARBA" id="ARBA00022729"/>
    </source>
</evidence>
<proteinExistence type="inferred from homology"/>
<dbReference type="InterPro" id="IPR057336">
    <property type="entry name" value="GerAC_N"/>
</dbReference>
<keyword evidence="4" id="KW-0732">Signal</keyword>
<evidence type="ECO:0000256" key="5">
    <source>
        <dbReference type="ARBA" id="ARBA00023136"/>
    </source>
</evidence>
<keyword evidence="5" id="KW-0472">Membrane</keyword>
<keyword evidence="11" id="KW-1185">Reference proteome</keyword>
<gene>
    <name evidence="10" type="ORF">DPQ25_07315</name>
</gene>
<dbReference type="NCBIfam" id="TIGR02887">
    <property type="entry name" value="spore_ger_x_C"/>
    <property type="match status" value="1"/>
</dbReference>
<dbReference type="GO" id="GO:0016020">
    <property type="term" value="C:membrane"/>
    <property type="evidence" value="ECO:0007669"/>
    <property type="project" value="UniProtKB-SubCell"/>
</dbReference>
<evidence type="ECO:0000259" key="9">
    <source>
        <dbReference type="Pfam" id="PF25198"/>
    </source>
</evidence>
<evidence type="ECO:0000313" key="10">
    <source>
        <dbReference type="EMBL" id="RAQ29282.1"/>
    </source>
</evidence>
<reference evidence="10 11" key="1">
    <citation type="submission" date="2018-06" db="EMBL/GenBank/DDBJ databases">
        <title>Noncontiguous genome sequence of Ruminococcaceae bacterium ASD2818.</title>
        <authorList>
            <person name="Chaplin A.V."/>
            <person name="Sokolova S.R."/>
            <person name="Kochetkova T.O."/>
            <person name="Goltsov A.Y."/>
            <person name="Trofimov D.Y."/>
            <person name="Efimov B.A."/>
        </authorList>
    </citation>
    <scope>NUCLEOTIDE SEQUENCE [LARGE SCALE GENOMIC DNA]</scope>
    <source>
        <strain evidence="10 11">ASD2818</strain>
    </source>
</reference>
<comment type="similarity">
    <text evidence="2">Belongs to the GerABKC lipoprotein family.</text>
</comment>
<keyword evidence="7" id="KW-0449">Lipoprotein</keyword>
<comment type="caution">
    <text evidence="10">The sequence shown here is derived from an EMBL/GenBank/DDBJ whole genome shotgun (WGS) entry which is preliminary data.</text>
</comment>
<evidence type="ECO:0000256" key="3">
    <source>
        <dbReference type="ARBA" id="ARBA00022544"/>
    </source>
</evidence>
<protein>
    <recommendedName>
        <fullName evidence="12">Ger(X)C family spore germination protein</fullName>
    </recommendedName>
</protein>
<evidence type="ECO:0000256" key="1">
    <source>
        <dbReference type="ARBA" id="ARBA00004635"/>
    </source>
</evidence>
<dbReference type="RefSeq" id="WP_112332513.1">
    <property type="nucleotide sequence ID" value="NZ_QLYR01000003.1"/>
</dbReference>
<name>A0A328UEV4_9FIRM</name>
<dbReference type="AlphaFoldDB" id="A0A328UEV4"/>
<dbReference type="Gene3D" id="3.30.300.210">
    <property type="entry name" value="Nutrient germinant receptor protein C, domain 3"/>
    <property type="match status" value="1"/>
</dbReference>
<sequence>MRWKVNRKILAVILCAAGMIGLSGCQTQFSLRDRLLIQGMGVDYADGQYNIYVQALDISEDGNTSMMVYETKGDTVIDSLNNVTLQVGKKPVYSHNLTVVLGRSTAEHGLQETIDFFVRHPETRASAKILMAQDRAEEIVTYKRDDKIVPITDLEDLIKQSDLNGKCVNISMVDLVNLLDNSSTAPYLPAVGLVNGELFSVGTALFDEQGFFKDLLTSEETRGLLFLTGQMEHGIEVLSVEEDTTVSLEITMAKTDIKPRIVNGLPVFEISVYCTANVDSIDGGPHQVYGEQYYSIFSQKLEESIKKQMEDSLEVCIHREQADVFSFGRRLHQAERSWWKEHEADWTNLMTRAGYKIDVTADIARVGQELSPTLGEDGRNN</sequence>
<dbReference type="PROSITE" id="PS51257">
    <property type="entry name" value="PROKAR_LIPOPROTEIN"/>
    <property type="match status" value="1"/>
</dbReference>
<organism evidence="10 11">
    <name type="scientific">Hydrogeniiclostridium mannosilyticum</name>
    <dbReference type="NCBI Taxonomy" id="2764322"/>
    <lineage>
        <taxon>Bacteria</taxon>
        <taxon>Bacillati</taxon>
        <taxon>Bacillota</taxon>
        <taxon>Clostridia</taxon>
        <taxon>Eubacteriales</taxon>
        <taxon>Acutalibacteraceae</taxon>
        <taxon>Hydrogeniiclostridium</taxon>
    </lineage>
</organism>
<keyword evidence="3" id="KW-0309">Germination</keyword>
<dbReference type="Pfam" id="PF05504">
    <property type="entry name" value="Spore_GerAC"/>
    <property type="match status" value="1"/>
</dbReference>
<dbReference type="InterPro" id="IPR038501">
    <property type="entry name" value="Spore_GerAC_C_sf"/>
</dbReference>
<comment type="subcellular location">
    <subcellularLocation>
        <location evidence="1">Membrane</location>
        <topology evidence="1">Lipid-anchor</topology>
    </subcellularLocation>
</comment>
<dbReference type="Pfam" id="PF25198">
    <property type="entry name" value="Spore_GerAC_N"/>
    <property type="match status" value="1"/>
</dbReference>